<dbReference type="Gene3D" id="3.30.450.20">
    <property type="entry name" value="PAS domain"/>
    <property type="match status" value="2"/>
</dbReference>
<evidence type="ECO:0000256" key="5">
    <source>
        <dbReference type="PROSITE-ProRule" id="PRU00284"/>
    </source>
</evidence>
<organism evidence="11 12">
    <name type="scientific">Alteromonas sediminis</name>
    <dbReference type="NCBI Taxonomy" id="2259342"/>
    <lineage>
        <taxon>Bacteria</taxon>
        <taxon>Pseudomonadati</taxon>
        <taxon>Pseudomonadota</taxon>
        <taxon>Gammaproteobacteria</taxon>
        <taxon>Alteromonadales</taxon>
        <taxon>Alteromonadaceae</taxon>
        <taxon>Alteromonas/Salinimonas group</taxon>
        <taxon>Alteromonas</taxon>
    </lineage>
</organism>
<dbReference type="Pfam" id="PF13188">
    <property type="entry name" value="PAS_8"/>
    <property type="match status" value="1"/>
</dbReference>
<dbReference type="InterPro" id="IPR051310">
    <property type="entry name" value="MCP_chemotaxis"/>
</dbReference>
<dbReference type="PROSITE" id="PS50111">
    <property type="entry name" value="CHEMOTAXIS_TRANSDUC_2"/>
    <property type="match status" value="1"/>
</dbReference>
<dbReference type="FunFam" id="1.10.287.950:FF:000001">
    <property type="entry name" value="Methyl-accepting chemotaxis sensory transducer"/>
    <property type="match status" value="1"/>
</dbReference>
<dbReference type="Pfam" id="PF13426">
    <property type="entry name" value="PAS_9"/>
    <property type="match status" value="1"/>
</dbReference>
<dbReference type="GO" id="GO:0006935">
    <property type="term" value="P:chemotaxis"/>
    <property type="evidence" value="ECO:0007669"/>
    <property type="project" value="TreeGrafter"/>
</dbReference>
<gene>
    <name evidence="11" type="ORF">DRW07_04140</name>
</gene>
<dbReference type="SMART" id="SM00283">
    <property type="entry name" value="MA"/>
    <property type="match status" value="1"/>
</dbReference>
<keyword evidence="2" id="KW-0488">Methylation</keyword>
<keyword evidence="7" id="KW-0812">Transmembrane</keyword>
<evidence type="ECO:0000256" key="6">
    <source>
        <dbReference type="SAM" id="MobiDB-lite"/>
    </source>
</evidence>
<evidence type="ECO:0000259" key="9">
    <source>
        <dbReference type="PROSITE" id="PS50192"/>
    </source>
</evidence>
<dbReference type="InterPro" id="IPR004089">
    <property type="entry name" value="MCPsignal_dom"/>
</dbReference>
<dbReference type="EMBL" id="RPOK01000001">
    <property type="protein sequence ID" value="RPJ68600.1"/>
    <property type="molecule type" value="Genomic_DNA"/>
</dbReference>
<evidence type="ECO:0000313" key="12">
    <source>
        <dbReference type="Proteomes" id="UP000275281"/>
    </source>
</evidence>
<proteinExistence type="inferred from homology"/>
<dbReference type="PROSITE" id="PS50192">
    <property type="entry name" value="T_SNARE"/>
    <property type="match status" value="1"/>
</dbReference>
<evidence type="ECO:0000259" key="10">
    <source>
        <dbReference type="PROSITE" id="PS50885"/>
    </source>
</evidence>
<dbReference type="AlphaFoldDB" id="A0A3N5Y4R6"/>
<protein>
    <submittedName>
        <fullName evidence="11">PAS domain-containing protein</fullName>
    </submittedName>
</protein>
<feature type="region of interest" description="Disordered" evidence="6">
    <location>
        <begin position="988"/>
        <end position="1017"/>
    </location>
</feature>
<dbReference type="SUPFAM" id="SSF58104">
    <property type="entry name" value="Methyl-accepting chemotaxis protein (MCP) signaling domain"/>
    <property type="match status" value="1"/>
</dbReference>
<feature type="domain" description="Methyl-accepting transducer" evidence="8">
    <location>
        <begin position="735"/>
        <end position="964"/>
    </location>
</feature>
<comment type="caution">
    <text evidence="11">The sequence shown here is derived from an EMBL/GenBank/DDBJ whole genome shotgun (WGS) entry which is preliminary data.</text>
</comment>
<accession>A0A3N5Y4R6</accession>
<dbReference type="RefSeq" id="WP_124026601.1">
    <property type="nucleotide sequence ID" value="NZ_JBHRSN010000005.1"/>
</dbReference>
<dbReference type="OrthoDB" id="9765776at2"/>
<feature type="domain" description="HAMP" evidence="10">
    <location>
        <begin position="336"/>
        <end position="388"/>
    </location>
</feature>
<dbReference type="CDD" id="cd11386">
    <property type="entry name" value="MCP_signal"/>
    <property type="match status" value="1"/>
</dbReference>
<dbReference type="FunFam" id="3.30.450.20:FF:000075">
    <property type="entry name" value="Methyl-accepting chemotaxis protein"/>
    <property type="match status" value="2"/>
</dbReference>
<dbReference type="GO" id="GO:0005886">
    <property type="term" value="C:plasma membrane"/>
    <property type="evidence" value="ECO:0007669"/>
    <property type="project" value="TreeGrafter"/>
</dbReference>
<feature type="transmembrane region" description="Helical" evidence="7">
    <location>
        <begin position="315"/>
        <end position="334"/>
    </location>
</feature>
<comment type="similarity">
    <text evidence="4">Belongs to the methyl-accepting chemotaxis (MCP) protein family.</text>
</comment>
<dbReference type="Pfam" id="PF00015">
    <property type="entry name" value="MCPsignal"/>
    <property type="match status" value="1"/>
</dbReference>
<dbReference type="InterPro" id="IPR003660">
    <property type="entry name" value="HAMP_dom"/>
</dbReference>
<keyword evidence="7" id="KW-0472">Membrane</keyword>
<keyword evidence="7" id="KW-1133">Transmembrane helix</keyword>
<dbReference type="Gene3D" id="6.10.340.10">
    <property type="match status" value="1"/>
</dbReference>
<comment type="subcellular location">
    <subcellularLocation>
        <location evidence="1">Membrane</location>
    </subcellularLocation>
</comment>
<dbReference type="GO" id="GO:0007165">
    <property type="term" value="P:signal transduction"/>
    <property type="evidence" value="ECO:0007669"/>
    <property type="project" value="UniProtKB-KW"/>
</dbReference>
<dbReference type="PANTHER" id="PTHR43531">
    <property type="entry name" value="PROTEIN ICFG"/>
    <property type="match status" value="1"/>
</dbReference>
<evidence type="ECO:0000256" key="1">
    <source>
        <dbReference type="ARBA" id="ARBA00004370"/>
    </source>
</evidence>
<dbReference type="InterPro" id="IPR000727">
    <property type="entry name" value="T_SNARE_dom"/>
</dbReference>
<name>A0A3N5Y4R6_9ALTE</name>
<dbReference type="Gene3D" id="1.10.287.950">
    <property type="entry name" value="Methyl-accepting chemotaxis protein"/>
    <property type="match status" value="1"/>
</dbReference>
<dbReference type="Pfam" id="PF18947">
    <property type="entry name" value="HAMP_2"/>
    <property type="match status" value="1"/>
</dbReference>
<dbReference type="InterPro" id="IPR000014">
    <property type="entry name" value="PAS"/>
</dbReference>
<sequence>MTFFMRLNNVSIRSKLVFLSFLVLCALLVPSYLFYQHTQVDIDILKTAIKGQPVTRNGVTLAKLFAEHRGLSARYLNGDENARMLIINKGGEIANQLNAFKQQIADSGSEDMAAELETISSSWNVLKANVPQNTIEARSSFEQHSLLIRQMHHLLEITIRHYQMTYLQSAVAYNLTISSAVDLPIVTDKLGQIRGHGAGILSAKKASDSDIAILNSYMVGMSQALQNLNDHVQLVSRSGVGLPAVETLTLSAEGLLLNAENEIINATTITQDAGTFFDEATRIIGEFYQFNDQMTQVLSSTLDENLASLQWQQRLSLLFIGFIACLTLGMFYAITRSINIGVTKTVNALSDIAEGDYSFDAAVIRKDEFGSIGRTLVEVAAKLRHFKNVSIEAIRVKQALDNSSTCYMIANTNREIIYMNDSVITMLSEAEGDIRKDLPQFSIKHLLGKSIDEFHKNPHHQRGILDKLRETYTTTISLGNFTFRLIVNPIFNEDKAIIGHSVEWHDMTDFFEKERRIARLLESLDCASTNVMIADADRKIIYMNKAVTKMLRAVESDLQQELPNFNVDTVLGSSIDDFHTDPAHQMKLLGELTTTYQAKIQVGRRHFKLTANPIISESGERLGSVVEWLDRTKEIEAEQEIEALVKAAVHGDFSVRADDTDKTGFQHVLTCGLNDLLDIAEQGLSEVSKILLAISEGDLTQKIEKDFEGTFEQLRLYCNKTSQNLAEIVYEIRTASSSLSITSSEIALGNKDLSSRTEQQASTLEETASSMEQINSAVRNTALNAQQASMLATQASEMATTGGALVDGVVDTMAQINGSAKQIEDIIGVIDGIAFQTNILALNAAVEAARAGEQGRGFAVVASEVRTLAKRSASSAKDIKALISDSVSRIETGNALVIQSGKSIAEVVEVVRQVSDLITDIATASEQQASGIDEVNKAVAGMDDMTQQNAAMVEQAAAAAESMHALAQQLEERVKAFNIGEFSLDALHAPAKPLPPPDTMPKPQSKGYEDDDDWESF</sequence>
<dbReference type="Proteomes" id="UP000275281">
    <property type="component" value="Unassembled WGS sequence"/>
</dbReference>
<dbReference type="GO" id="GO:0004888">
    <property type="term" value="F:transmembrane signaling receptor activity"/>
    <property type="evidence" value="ECO:0007669"/>
    <property type="project" value="TreeGrafter"/>
</dbReference>
<dbReference type="PANTHER" id="PTHR43531:SF14">
    <property type="entry name" value="METHYL-ACCEPTING CHEMOTAXIS PROTEIN I-RELATED"/>
    <property type="match status" value="1"/>
</dbReference>
<dbReference type="Pfam" id="PF00672">
    <property type="entry name" value="HAMP"/>
    <property type="match status" value="1"/>
</dbReference>
<evidence type="ECO:0000256" key="7">
    <source>
        <dbReference type="SAM" id="Phobius"/>
    </source>
</evidence>
<evidence type="ECO:0000256" key="3">
    <source>
        <dbReference type="ARBA" id="ARBA00023224"/>
    </source>
</evidence>
<dbReference type="PROSITE" id="PS50885">
    <property type="entry name" value="HAMP"/>
    <property type="match status" value="1"/>
</dbReference>
<dbReference type="SMART" id="SM00304">
    <property type="entry name" value="HAMP"/>
    <property type="match status" value="2"/>
</dbReference>
<evidence type="ECO:0000259" key="8">
    <source>
        <dbReference type="PROSITE" id="PS50111"/>
    </source>
</evidence>
<reference evidence="11 12" key="1">
    <citation type="submission" date="2018-11" db="EMBL/GenBank/DDBJ databases">
        <authorList>
            <person name="Ye M.-Q."/>
            <person name="Du Z.-J."/>
        </authorList>
    </citation>
    <scope>NUCLEOTIDE SEQUENCE [LARGE SCALE GENOMIC DNA]</scope>
    <source>
        <strain evidence="11 12">U0105</strain>
    </source>
</reference>
<keyword evidence="3 5" id="KW-0807">Transducer</keyword>
<evidence type="ECO:0000256" key="4">
    <source>
        <dbReference type="ARBA" id="ARBA00029447"/>
    </source>
</evidence>
<feature type="domain" description="T-SNARE coiled-coil homology" evidence="9">
    <location>
        <begin position="894"/>
        <end position="956"/>
    </location>
</feature>
<keyword evidence="12" id="KW-1185">Reference proteome</keyword>
<evidence type="ECO:0000313" key="11">
    <source>
        <dbReference type="EMBL" id="RPJ68600.1"/>
    </source>
</evidence>
<evidence type="ECO:0000256" key="2">
    <source>
        <dbReference type="ARBA" id="ARBA00022481"/>
    </source>
</evidence>